<dbReference type="PANTHER" id="PTHR34475:SF1">
    <property type="entry name" value="CYTOSKELETON PROTEIN RODZ"/>
    <property type="match status" value="1"/>
</dbReference>
<comment type="caution">
    <text evidence="8">The sequence shown here is derived from an EMBL/GenBank/DDBJ whole genome shotgun (WGS) entry which is preliminary data.</text>
</comment>
<dbReference type="GO" id="GO:0055085">
    <property type="term" value="P:transmembrane transport"/>
    <property type="evidence" value="ECO:0007669"/>
    <property type="project" value="InterPro"/>
</dbReference>
<dbReference type="PANTHER" id="PTHR34475">
    <property type="match status" value="1"/>
</dbReference>
<evidence type="ECO:0000313" key="8">
    <source>
        <dbReference type="EMBL" id="MCQ8185122.1"/>
    </source>
</evidence>
<dbReference type="Proteomes" id="UP001142610">
    <property type="component" value="Unassembled WGS sequence"/>
</dbReference>
<dbReference type="PROSITE" id="PS50943">
    <property type="entry name" value="HTH_CROC1"/>
    <property type="match status" value="1"/>
</dbReference>
<feature type="compositionally biased region" description="Low complexity" evidence="5">
    <location>
        <begin position="216"/>
        <end position="240"/>
    </location>
</feature>
<organism evidence="8 9">
    <name type="scientific">Parvularcula maris</name>
    <dbReference type="NCBI Taxonomy" id="2965077"/>
    <lineage>
        <taxon>Bacteria</taxon>
        <taxon>Pseudomonadati</taxon>
        <taxon>Pseudomonadota</taxon>
        <taxon>Alphaproteobacteria</taxon>
        <taxon>Parvularculales</taxon>
        <taxon>Parvularculaceae</taxon>
        <taxon>Parvularcula</taxon>
    </lineage>
</organism>
<keyword evidence="3 6" id="KW-1133">Transmembrane helix</keyword>
<evidence type="ECO:0000256" key="5">
    <source>
        <dbReference type="SAM" id="MobiDB-lite"/>
    </source>
</evidence>
<dbReference type="SMART" id="SM00530">
    <property type="entry name" value="HTH_XRE"/>
    <property type="match status" value="1"/>
</dbReference>
<accession>A0A9X2LAQ3</accession>
<dbReference type="RefSeq" id="WP_256618983.1">
    <property type="nucleotide sequence ID" value="NZ_JANIBC010000003.1"/>
</dbReference>
<dbReference type="InterPro" id="IPR010982">
    <property type="entry name" value="Lambda_DNA-bd_dom_sf"/>
</dbReference>
<reference evidence="8" key="1">
    <citation type="submission" date="2022-07" db="EMBL/GenBank/DDBJ databases">
        <title>Parvularcula maris sp. nov., an algicidal bacterium isolated from seawater.</title>
        <authorList>
            <person name="Li F."/>
        </authorList>
    </citation>
    <scope>NUCLEOTIDE SEQUENCE</scope>
    <source>
        <strain evidence="8">BGMRC 0090</strain>
    </source>
</reference>
<dbReference type="NCBIfam" id="TIGR01352">
    <property type="entry name" value="tonB_Cterm"/>
    <property type="match status" value="1"/>
</dbReference>
<dbReference type="Gene3D" id="1.10.260.40">
    <property type="entry name" value="lambda repressor-like DNA-binding domains"/>
    <property type="match status" value="1"/>
</dbReference>
<evidence type="ECO:0000256" key="3">
    <source>
        <dbReference type="ARBA" id="ARBA00022989"/>
    </source>
</evidence>
<feature type="compositionally biased region" description="Low complexity" evidence="5">
    <location>
        <begin position="195"/>
        <end position="208"/>
    </location>
</feature>
<sequence length="333" mass="36111">MGQADKRSVADVVALQEERARRNGEAEGTLGHAGAMLRAAREALGLSVHDVALRTNIKAQNLAAIEEMNREVLPSQPYTMGFVRAYAREVSLPEDALMERFRREIGYEVRDRASRIDAPRRPKDPDGGRELSVLLVLAIVGFVLFCVWKLLISASPELPEDASRFTFSKDDQTEVVRPAEPSAVPAEAQTESVAEEPPAGEGQAEGQPTASQTAAVTESVEPVPVEETPPVQSAAEAAPEPEAEALRPLRRLVAVDPVYPPLCEGNAEPIETVTVAYTINGRGRPTGGRITSSSNPCFNGAALAALERWRYDPGTVRGDNARQTARFTFDRPY</sequence>
<keyword evidence="4 6" id="KW-0472">Membrane</keyword>
<name>A0A9X2LAQ3_9PROT</name>
<evidence type="ECO:0000256" key="2">
    <source>
        <dbReference type="ARBA" id="ARBA00022692"/>
    </source>
</evidence>
<dbReference type="Pfam" id="PF13413">
    <property type="entry name" value="HTH_25"/>
    <property type="match status" value="1"/>
</dbReference>
<evidence type="ECO:0000313" key="9">
    <source>
        <dbReference type="Proteomes" id="UP001142610"/>
    </source>
</evidence>
<evidence type="ECO:0000256" key="1">
    <source>
        <dbReference type="ARBA" id="ARBA00004167"/>
    </source>
</evidence>
<dbReference type="InterPro" id="IPR050400">
    <property type="entry name" value="Bact_Cytoskel_RodZ"/>
</dbReference>
<dbReference type="InterPro" id="IPR001387">
    <property type="entry name" value="Cro/C1-type_HTH"/>
</dbReference>
<keyword evidence="2 6" id="KW-0812">Transmembrane</keyword>
<dbReference type="AlphaFoldDB" id="A0A9X2LAQ3"/>
<dbReference type="InterPro" id="IPR006260">
    <property type="entry name" value="TonB/TolA_C"/>
</dbReference>
<dbReference type="GO" id="GO:0003677">
    <property type="term" value="F:DNA binding"/>
    <property type="evidence" value="ECO:0007669"/>
    <property type="project" value="InterPro"/>
</dbReference>
<dbReference type="InterPro" id="IPR037682">
    <property type="entry name" value="TonB_C"/>
</dbReference>
<feature type="transmembrane region" description="Helical" evidence="6">
    <location>
        <begin position="131"/>
        <end position="151"/>
    </location>
</feature>
<dbReference type="CDD" id="cd00093">
    <property type="entry name" value="HTH_XRE"/>
    <property type="match status" value="1"/>
</dbReference>
<evidence type="ECO:0000256" key="6">
    <source>
        <dbReference type="SAM" id="Phobius"/>
    </source>
</evidence>
<evidence type="ECO:0000259" key="7">
    <source>
        <dbReference type="PROSITE" id="PS50943"/>
    </source>
</evidence>
<evidence type="ECO:0000256" key="4">
    <source>
        <dbReference type="ARBA" id="ARBA00023136"/>
    </source>
</evidence>
<proteinExistence type="predicted"/>
<feature type="domain" description="HTH cro/C1-type" evidence="7">
    <location>
        <begin position="37"/>
        <end position="66"/>
    </location>
</feature>
<dbReference type="GO" id="GO:0016020">
    <property type="term" value="C:membrane"/>
    <property type="evidence" value="ECO:0007669"/>
    <property type="project" value="UniProtKB-SubCell"/>
</dbReference>
<keyword evidence="9" id="KW-1185">Reference proteome</keyword>
<dbReference type="SUPFAM" id="SSF74653">
    <property type="entry name" value="TolA/TonB C-terminal domain"/>
    <property type="match status" value="1"/>
</dbReference>
<dbReference type="Pfam" id="PF03544">
    <property type="entry name" value="TonB_C"/>
    <property type="match status" value="1"/>
</dbReference>
<dbReference type="Gene3D" id="3.30.1150.10">
    <property type="match status" value="1"/>
</dbReference>
<comment type="subcellular location">
    <subcellularLocation>
        <location evidence="1">Membrane</location>
        <topology evidence="1">Single-pass membrane protein</topology>
    </subcellularLocation>
</comment>
<protein>
    <submittedName>
        <fullName evidence="8">TonB family protein</fullName>
    </submittedName>
</protein>
<feature type="region of interest" description="Disordered" evidence="5">
    <location>
        <begin position="169"/>
        <end position="243"/>
    </location>
</feature>
<gene>
    <name evidence="8" type="ORF">NOG11_06925</name>
</gene>
<dbReference type="EMBL" id="JANIBC010000003">
    <property type="protein sequence ID" value="MCQ8185122.1"/>
    <property type="molecule type" value="Genomic_DNA"/>
</dbReference>